<gene>
    <name evidence="2" type="ORF">LPC04_19955</name>
</gene>
<reference evidence="2" key="1">
    <citation type="submission" date="2021-11" db="EMBL/GenBank/DDBJ databases">
        <title>BS-T2-15 a new species belonging to the Comamonadaceae family isolated from the soil of a French oak forest.</title>
        <authorList>
            <person name="Mieszkin S."/>
            <person name="Alain K."/>
        </authorList>
    </citation>
    <scope>NUCLEOTIDE SEQUENCE</scope>
    <source>
        <strain evidence="2">BS-T2-15</strain>
    </source>
</reference>
<keyword evidence="3" id="KW-1185">Reference proteome</keyword>
<proteinExistence type="predicted"/>
<dbReference type="EMBL" id="JAJLJH010000006">
    <property type="protein sequence ID" value="MCK9687985.1"/>
    <property type="molecule type" value="Genomic_DNA"/>
</dbReference>
<dbReference type="AlphaFoldDB" id="A0A9X1YN20"/>
<organism evidence="2 3">
    <name type="scientific">Scleromatobacter humisilvae</name>
    <dbReference type="NCBI Taxonomy" id="2897159"/>
    <lineage>
        <taxon>Bacteria</taxon>
        <taxon>Pseudomonadati</taxon>
        <taxon>Pseudomonadota</taxon>
        <taxon>Betaproteobacteria</taxon>
        <taxon>Burkholderiales</taxon>
        <taxon>Sphaerotilaceae</taxon>
        <taxon>Scleromatobacter</taxon>
    </lineage>
</organism>
<dbReference type="InterPro" id="IPR011460">
    <property type="entry name" value="Lcl_C"/>
</dbReference>
<accession>A0A9X1YN20</accession>
<dbReference type="Proteomes" id="UP001139353">
    <property type="component" value="Unassembled WGS sequence"/>
</dbReference>
<comment type="caution">
    <text evidence="2">The sequence shown here is derived from an EMBL/GenBank/DDBJ whole genome shotgun (WGS) entry which is preliminary data.</text>
</comment>
<dbReference type="RefSeq" id="WP_275684027.1">
    <property type="nucleotide sequence ID" value="NZ_JAJLJH010000006.1"/>
</dbReference>
<dbReference type="Pfam" id="PF07603">
    <property type="entry name" value="Lcl_C"/>
    <property type="match status" value="1"/>
</dbReference>
<protein>
    <submittedName>
        <fullName evidence="2">DUF1566 domain-containing protein</fullName>
    </submittedName>
</protein>
<name>A0A9X1YN20_9BURK</name>
<evidence type="ECO:0000313" key="3">
    <source>
        <dbReference type="Proteomes" id="UP001139353"/>
    </source>
</evidence>
<evidence type="ECO:0000313" key="2">
    <source>
        <dbReference type="EMBL" id="MCK9687985.1"/>
    </source>
</evidence>
<sequence>MGTLIKLLVVVAVAFGGWKIWQHKHKAVAHTFEVHGGEAYDAATNLTWKRCQVGQTYTGSGCEGGEPGYKWDVAQRTGDSTWRVPTEKEMATLIDPDKVDKGISPAIDNTVFPRIAISTPPFWTSSHSSGASAWYARFNKGSEGMGSEPGMYRQTEWNDYGVILVRDGR</sequence>
<feature type="domain" description="Lcl C-terminal" evidence="1">
    <location>
        <begin position="40"/>
        <end position="147"/>
    </location>
</feature>
<evidence type="ECO:0000259" key="1">
    <source>
        <dbReference type="Pfam" id="PF07603"/>
    </source>
</evidence>